<protein>
    <recommendedName>
        <fullName evidence="5">Ser-Thr-rich glycosyl-phosphatidyl-inositol-anchored membrane family-domain-containing protein</fullName>
    </recommendedName>
</protein>
<feature type="chain" id="PRO_5012237511" description="Ser-Thr-rich glycosyl-phosphatidyl-inositol-anchored membrane family-domain-containing protein" evidence="2">
    <location>
        <begin position="22"/>
        <end position="218"/>
    </location>
</feature>
<dbReference type="GeneID" id="63769621"/>
<proteinExistence type="predicted"/>
<feature type="signal peptide" evidence="2">
    <location>
        <begin position="1"/>
        <end position="21"/>
    </location>
</feature>
<feature type="region of interest" description="Disordered" evidence="1">
    <location>
        <begin position="133"/>
        <end position="192"/>
    </location>
</feature>
<sequence>MRVFAPLLPWFFVTIAPSVVATGHFTKPNEQNGTITFQLGEQVEVEWDKTADYSILSLGYYSYTNQTITWLISNSPNYPTTYTWTVHAIRDGFTDAKDDEFWLYIVNGTNFGAPFQSPGFFIQSKSAATQTTKSATTISSTPNPTGAAATGTNTVGEGNSTSSDSSSDSASTGTSSTAGNNDNTSNQGELSTGARAGIGAGIAPPLRYWLSPLRFFSS</sequence>
<gene>
    <name evidence="3" type="ORF">BCR38DRAFT_114536</name>
</gene>
<organism evidence="3 4">
    <name type="scientific">Pseudomassariella vexata</name>
    <dbReference type="NCBI Taxonomy" id="1141098"/>
    <lineage>
        <taxon>Eukaryota</taxon>
        <taxon>Fungi</taxon>
        <taxon>Dikarya</taxon>
        <taxon>Ascomycota</taxon>
        <taxon>Pezizomycotina</taxon>
        <taxon>Sordariomycetes</taxon>
        <taxon>Xylariomycetidae</taxon>
        <taxon>Amphisphaeriales</taxon>
        <taxon>Pseudomassariaceae</taxon>
        <taxon>Pseudomassariella</taxon>
    </lineage>
</organism>
<dbReference type="OrthoDB" id="10606684at2759"/>
<dbReference type="Proteomes" id="UP000193689">
    <property type="component" value="Unassembled WGS sequence"/>
</dbReference>
<accession>A0A1Y2DBE9</accession>
<keyword evidence="2" id="KW-0732">Signal</keyword>
<dbReference type="RefSeq" id="XP_040710168.1">
    <property type="nucleotide sequence ID" value="XM_040853409.1"/>
</dbReference>
<dbReference type="AlphaFoldDB" id="A0A1Y2DBE9"/>
<comment type="caution">
    <text evidence="3">The sequence shown here is derived from an EMBL/GenBank/DDBJ whole genome shotgun (WGS) entry which is preliminary data.</text>
</comment>
<evidence type="ECO:0008006" key="5">
    <source>
        <dbReference type="Google" id="ProtNLM"/>
    </source>
</evidence>
<evidence type="ECO:0000313" key="3">
    <source>
        <dbReference type="EMBL" id="ORY56589.1"/>
    </source>
</evidence>
<evidence type="ECO:0000256" key="2">
    <source>
        <dbReference type="SAM" id="SignalP"/>
    </source>
</evidence>
<dbReference type="EMBL" id="MCFJ01000022">
    <property type="protein sequence ID" value="ORY56589.1"/>
    <property type="molecule type" value="Genomic_DNA"/>
</dbReference>
<dbReference type="STRING" id="1141098.A0A1Y2DBE9"/>
<name>A0A1Y2DBE9_9PEZI</name>
<evidence type="ECO:0000313" key="4">
    <source>
        <dbReference type="Proteomes" id="UP000193689"/>
    </source>
</evidence>
<dbReference type="InParanoid" id="A0A1Y2DBE9"/>
<reference evidence="3 4" key="1">
    <citation type="submission" date="2016-07" db="EMBL/GenBank/DDBJ databases">
        <title>Pervasive Adenine N6-methylation of Active Genes in Fungi.</title>
        <authorList>
            <consortium name="DOE Joint Genome Institute"/>
            <person name="Mondo S.J."/>
            <person name="Dannebaum R.O."/>
            <person name="Kuo R.C."/>
            <person name="Labutti K."/>
            <person name="Haridas S."/>
            <person name="Kuo A."/>
            <person name="Salamov A."/>
            <person name="Ahrendt S.R."/>
            <person name="Lipzen A."/>
            <person name="Sullivan W."/>
            <person name="Andreopoulos W.B."/>
            <person name="Clum A."/>
            <person name="Lindquist E."/>
            <person name="Daum C."/>
            <person name="Ramamoorthy G.K."/>
            <person name="Gryganskyi A."/>
            <person name="Culley D."/>
            <person name="Magnuson J.K."/>
            <person name="James T.Y."/>
            <person name="O'Malley M.A."/>
            <person name="Stajich J.E."/>
            <person name="Spatafora J.W."/>
            <person name="Visel A."/>
            <person name="Grigoriev I.V."/>
        </authorList>
    </citation>
    <scope>NUCLEOTIDE SEQUENCE [LARGE SCALE GENOMIC DNA]</scope>
    <source>
        <strain evidence="3 4">CBS 129021</strain>
    </source>
</reference>
<feature type="compositionally biased region" description="Low complexity" evidence="1">
    <location>
        <begin position="133"/>
        <end position="186"/>
    </location>
</feature>
<keyword evidence="4" id="KW-1185">Reference proteome</keyword>
<evidence type="ECO:0000256" key="1">
    <source>
        <dbReference type="SAM" id="MobiDB-lite"/>
    </source>
</evidence>